<dbReference type="Proteomes" id="UP000053370">
    <property type="component" value="Unassembled WGS sequence"/>
</dbReference>
<dbReference type="Pfam" id="PF07992">
    <property type="entry name" value="Pyr_redox_2"/>
    <property type="match status" value="1"/>
</dbReference>
<evidence type="ECO:0000256" key="3">
    <source>
        <dbReference type="ARBA" id="ARBA00023002"/>
    </source>
</evidence>
<keyword evidence="4" id="KW-1015">Disulfide bond</keyword>
<dbReference type="InterPro" id="IPR005982">
    <property type="entry name" value="Thioredox_Rdtase"/>
</dbReference>
<feature type="domain" description="FAD/NAD(P)-binding" evidence="8">
    <location>
        <begin position="11"/>
        <end position="288"/>
    </location>
</feature>
<sequence>MTTEKNKIPCKVLIIGSGPAGLSAAIYTARAGLETIVLTGPTLGGQISLTSEIENYPGFPDTLSGVELIEKFQTQAERFGAKFAYDSSIRVDFSKRPFMVEAEGAVYFPENVILATGSKAISLDIPGEKEFIGRGVSYCATCDGFFYRGKNVAVVGGGNSAVEEAIFLTHFASSVTIVHRRDSLRADQIIQKRAMENPKIHFLWDTVITEISGKDRLEEVHIKNIKTGETGTMAFDGLFVFIGNKPVSDLYEGQLEMENGFVKVDPYMRTNIPGVYAAGETTDAYYRQVIISAGLGAMAAISLIKENN</sequence>
<comment type="catalytic activity">
    <reaction evidence="6">
        <text>[thioredoxin]-dithiol + NADP(+) = [thioredoxin]-disulfide + NADPH + H(+)</text>
        <dbReference type="Rhea" id="RHEA:20345"/>
        <dbReference type="Rhea" id="RHEA-COMP:10698"/>
        <dbReference type="Rhea" id="RHEA-COMP:10700"/>
        <dbReference type="ChEBI" id="CHEBI:15378"/>
        <dbReference type="ChEBI" id="CHEBI:29950"/>
        <dbReference type="ChEBI" id="CHEBI:50058"/>
        <dbReference type="ChEBI" id="CHEBI:57783"/>
        <dbReference type="ChEBI" id="CHEBI:58349"/>
        <dbReference type="EC" id="1.8.1.9"/>
    </reaction>
</comment>
<keyword evidence="1 6" id="KW-0285">Flavoprotein</keyword>
<dbReference type="PROSITE" id="PS00573">
    <property type="entry name" value="PYRIDINE_REDOX_2"/>
    <property type="match status" value="1"/>
</dbReference>
<keyword evidence="10" id="KW-1185">Reference proteome</keyword>
<dbReference type="Gene3D" id="3.50.50.60">
    <property type="entry name" value="FAD/NAD(P)-binding domain"/>
    <property type="match status" value="2"/>
</dbReference>
<dbReference type="PRINTS" id="PR00469">
    <property type="entry name" value="PNDRDTASEII"/>
</dbReference>
<dbReference type="GO" id="GO:0019430">
    <property type="term" value="P:removal of superoxide radicals"/>
    <property type="evidence" value="ECO:0007669"/>
    <property type="project" value="UniProtKB-UniRule"/>
</dbReference>
<dbReference type="RefSeq" id="WP_062277971.1">
    <property type="nucleotide sequence ID" value="NZ_DF968180.1"/>
</dbReference>
<dbReference type="AlphaFoldDB" id="A0A0K8PA14"/>
<keyword evidence="5 6" id="KW-0676">Redox-active center</keyword>
<name>A0A0K8PA14_9CHLR</name>
<keyword evidence="7" id="KW-0521">NADP</keyword>
<dbReference type="SUPFAM" id="SSF51905">
    <property type="entry name" value="FAD/NAD(P)-binding domain"/>
    <property type="match status" value="1"/>
</dbReference>
<keyword evidence="2 6" id="KW-0274">FAD</keyword>
<protein>
    <recommendedName>
        <fullName evidence="6">Thioredoxin reductase</fullName>
        <ecNumber evidence="6">1.8.1.9</ecNumber>
    </recommendedName>
</protein>
<dbReference type="EC" id="1.8.1.9" evidence="6"/>
<evidence type="ECO:0000256" key="4">
    <source>
        <dbReference type="ARBA" id="ARBA00023157"/>
    </source>
</evidence>
<evidence type="ECO:0000256" key="1">
    <source>
        <dbReference type="ARBA" id="ARBA00022630"/>
    </source>
</evidence>
<dbReference type="STRING" id="1678840.ATC1_1226"/>
<dbReference type="PRINTS" id="PR00368">
    <property type="entry name" value="FADPNR"/>
</dbReference>
<dbReference type="InterPro" id="IPR036188">
    <property type="entry name" value="FAD/NAD-bd_sf"/>
</dbReference>
<reference evidence="9" key="1">
    <citation type="journal article" date="2015" name="Genome Announc.">
        <title>Draft Genome Sequence of Anaerolineae Strain TC1, a Novel Isolate from a Methanogenic Wastewater Treatment System.</title>
        <authorList>
            <person name="Matsuura N."/>
            <person name="Tourlousse D.M."/>
            <person name="Sun L."/>
            <person name="Toyonaga M."/>
            <person name="Kuroda K."/>
            <person name="Ohashi A."/>
            <person name="Cruz R."/>
            <person name="Yamaguchi T."/>
            <person name="Sekiguchi Y."/>
        </authorList>
    </citation>
    <scope>NUCLEOTIDE SEQUENCE [LARGE SCALE GENOMIC DNA]</scope>
    <source>
        <strain evidence="9">TC1</strain>
    </source>
</reference>
<evidence type="ECO:0000256" key="5">
    <source>
        <dbReference type="ARBA" id="ARBA00023284"/>
    </source>
</evidence>
<dbReference type="InterPro" id="IPR008255">
    <property type="entry name" value="Pyr_nucl-diS_OxRdtase_2_AS"/>
</dbReference>
<comment type="cofactor">
    <cofactor evidence="7">
        <name>FAD</name>
        <dbReference type="ChEBI" id="CHEBI:57692"/>
    </cofactor>
    <text evidence="7">Binds 1 FAD per subunit.</text>
</comment>
<evidence type="ECO:0000256" key="6">
    <source>
        <dbReference type="RuleBase" id="RU003880"/>
    </source>
</evidence>
<dbReference type="PATRIC" id="fig|1678840.3.peg.527"/>
<accession>A0A0K8PA14</accession>
<evidence type="ECO:0000313" key="9">
    <source>
        <dbReference type="EMBL" id="GAP39497.1"/>
    </source>
</evidence>
<dbReference type="InterPro" id="IPR023753">
    <property type="entry name" value="FAD/NAD-binding_dom"/>
</dbReference>
<dbReference type="PANTHER" id="PTHR48105">
    <property type="entry name" value="THIOREDOXIN REDUCTASE 1-RELATED-RELATED"/>
    <property type="match status" value="1"/>
</dbReference>
<dbReference type="NCBIfam" id="TIGR01292">
    <property type="entry name" value="TRX_reduct"/>
    <property type="match status" value="1"/>
</dbReference>
<evidence type="ECO:0000256" key="2">
    <source>
        <dbReference type="ARBA" id="ARBA00022827"/>
    </source>
</evidence>
<organism evidence="9">
    <name type="scientific">Flexilinea flocculi</name>
    <dbReference type="NCBI Taxonomy" id="1678840"/>
    <lineage>
        <taxon>Bacteria</taxon>
        <taxon>Bacillati</taxon>
        <taxon>Chloroflexota</taxon>
        <taxon>Anaerolineae</taxon>
        <taxon>Anaerolineales</taxon>
        <taxon>Anaerolineaceae</taxon>
        <taxon>Flexilinea</taxon>
    </lineage>
</organism>
<dbReference type="EMBL" id="DF968180">
    <property type="protein sequence ID" value="GAP39497.1"/>
    <property type="molecule type" value="Genomic_DNA"/>
</dbReference>
<dbReference type="InterPro" id="IPR050097">
    <property type="entry name" value="Ferredoxin-NADP_redctase_2"/>
</dbReference>
<proteinExistence type="inferred from homology"/>
<comment type="subunit">
    <text evidence="6">Homodimer.</text>
</comment>
<comment type="similarity">
    <text evidence="6">Belongs to the class-II pyridine nucleotide-disulfide oxidoreductase family.</text>
</comment>
<evidence type="ECO:0000259" key="8">
    <source>
        <dbReference type="Pfam" id="PF07992"/>
    </source>
</evidence>
<dbReference type="GO" id="GO:0004791">
    <property type="term" value="F:thioredoxin-disulfide reductase (NADPH) activity"/>
    <property type="evidence" value="ECO:0007669"/>
    <property type="project" value="UniProtKB-UniRule"/>
</dbReference>
<dbReference type="GO" id="GO:0005737">
    <property type="term" value="C:cytoplasm"/>
    <property type="evidence" value="ECO:0007669"/>
    <property type="project" value="InterPro"/>
</dbReference>
<evidence type="ECO:0000256" key="7">
    <source>
        <dbReference type="RuleBase" id="RU003881"/>
    </source>
</evidence>
<keyword evidence="3 6" id="KW-0560">Oxidoreductase</keyword>
<gene>
    <name evidence="9" type="ORF">ATC1_1226</name>
</gene>
<evidence type="ECO:0000313" key="10">
    <source>
        <dbReference type="Proteomes" id="UP000053370"/>
    </source>
</evidence>